<dbReference type="InterPro" id="IPR002347">
    <property type="entry name" value="SDR_fam"/>
</dbReference>
<evidence type="ECO:0000313" key="4">
    <source>
        <dbReference type="EMBL" id="KAK8034527.1"/>
    </source>
</evidence>
<proteinExistence type="inferred from homology"/>
<protein>
    <recommendedName>
        <fullName evidence="6">NAD(P)-binding protein</fullName>
    </recommendedName>
</protein>
<keyword evidence="5" id="KW-1185">Reference proteome</keyword>
<name>A0ABR1SJL8_9PEZI</name>
<evidence type="ECO:0000256" key="3">
    <source>
        <dbReference type="ARBA" id="ARBA00023002"/>
    </source>
</evidence>
<comment type="caution">
    <text evidence="4">The sequence shown here is derived from an EMBL/GenBank/DDBJ whole genome shotgun (WGS) entry which is preliminary data.</text>
</comment>
<dbReference type="PRINTS" id="PR00081">
    <property type="entry name" value="GDHRDH"/>
</dbReference>
<dbReference type="PANTHER" id="PTHR42760">
    <property type="entry name" value="SHORT-CHAIN DEHYDROGENASES/REDUCTASES FAMILY MEMBER"/>
    <property type="match status" value="1"/>
</dbReference>
<dbReference type="Gene3D" id="3.40.50.720">
    <property type="entry name" value="NAD(P)-binding Rossmann-like Domain"/>
    <property type="match status" value="1"/>
</dbReference>
<dbReference type="PRINTS" id="PR00080">
    <property type="entry name" value="SDRFAMILY"/>
</dbReference>
<evidence type="ECO:0000256" key="1">
    <source>
        <dbReference type="ARBA" id="ARBA00006484"/>
    </source>
</evidence>
<dbReference type="InterPro" id="IPR020904">
    <property type="entry name" value="Sc_DH/Rdtase_CS"/>
</dbReference>
<sequence>MEFCPPESPAVGPADFQVDPSSNPALERFKVAGNAIVAGGGGDLGSTSSRALLQHGLGKLAIFDLDSVEGAKRVDKLKAEFPSALIIFKTVDITEADHVDHAVNEVATEFGSINILLNFAGTVCCMPSLDVSPVEWRRVLDVNTTGSFIIAHAVARKMIAAKTGGSIMFVASISGHSVCYPQPQAPYNTAKAAVMMLKSCLAAEWAVHGIRVNSISPGYMDTILNEGAGLDEAKSVWLSRNPLGRMGHREELSGVVVLLSSRAGSYINGSDIIADGGQTLF</sequence>
<comment type="similarity">
    <text evidence="1">Belongs to the short-chain dehydrogenases/reductases (SDR) family.</text>
</comment>
<organism evidence="4 5">
    <name type="scientific">Apiospora rasikravindrae</name>
    <dbReference type="NCBI Taxonomy" id="990691"/>
    <lineage>
        <taxon>Eukaryota</taxon>
        <taxon>Fungi</taxon>
        <taxon>Dikarya</taxon>
        <taxon>Ascomycota</taxon>
        <taxon>Pezizomycotina</taxon>
        <taxon>Sordariomycetes</taxon>
        <taxon>Xylariomycetidae</taxon>
        <taxon>Amphisphaeriales</taxon>
        <taxon>Apiosporaceae</taxon>
        <taxon>Apiospora</taxon>
    </lineage>
</organism>
<dbReference type="EMBL" id="JAQQWK010000009">
    <property type="protein sequence ID" value="KAK8034527.1"/>
    <property type="molecule type" value="Genomic_DNA"/>
</dbReference>
<dbReference type="PANTHER" id="PTHR42760:SF115">
    <property type="entry name" value="3-OXOACYL-[ACYL-CARRIER-PROTEIN] REDUCTASE FABG"/>
    <property type="match status" value="1"/>
</dbReference>
<dbReference type="PROSITE" id="PS00061">
    <property type="entry name" value="ADH_SHORT"/>
    <property type="match status" value="1"/>
</dbReference>
<keyword evidence="2" id="KW-0521">NADP</keyword>
<evidence type="ECO:0008006" key="6">
    <source>
        <dbReference type="Google" id="ProtNLM"/>
    </source>
</evidence>
<dbReference type="InterPro" id="IPR036291">
    <property type="entry name" value="NAD(P)-bd_dom_sf"/>
</dbReference>
<dbReference type="Pfam" id="PF13561">
    <property type="entry name" value="adh_short_C2"/>
    <property type="match status" value="1"/>
</dbReference>
<dbReference type="SUPFAM" id="SSF51735">
    <property type="entry name" value="NAD(P)-binding Rossmann-fold domains"/>
    <property type="match status" value="1"/>
</dbReference>
<keyword evidence="3" id="KW-0560">Oxidoreductase</keyword>
<gene>
    <name evidence="4" type="ORF">PG993_009522</name>
</gene>
<evidence type="ECO:0000256" key="2">
    <source>
        <dbReference type="ARBA" id="ARBA00022857"/>
    </source>
</evidence>
<reference evidence="4 5" key="1">
    <citation type="submission" date="2023-01" db="EMBL/GenBank/DDBJ databases">
        <title>Analysis of 21 Apiospora genomes using comparative genomics revels a genus with tremendous synthesis potential of carbohydrate active enzymes and secondary metabolites.</title>
        <authorList>
            <person name="Sorensen T."/>
        </authorList>
    </citation>
    <scope>NUCLEOTIDE SEQUENCE [LARGE SCALE GENOMIC DNA]</scope>
    <source>
        <strain evidence="4 5">CBS 33761</strain>
    </source>
</reference>
<dbReference type="Proteomes" id="UP001444661">
    <property type="component" value="Unassembled WGS sequence"/>
</dbReference>
<evidence type="ECO:0000313" key="5">
    <source>
        <dbReference type="Proteomes" id="UP001444661"/>
    </source>
</evidence>
<accession>A0ABR1SJL8</accession>